<dbReference type="Proteomes" id="UP000708208">
    <property type="component" value="Unassembled WGS sequence"/>
</dbReference>
<evidence type="ECO:0000256" key="1">
    <source>
        <dbReference type="SAM" id="Phobius"/>
    </source>
</evidence>
<name>A0A8J2JMT9_9HEXA</name>
<keyword evidence="1" id="KW-1133">Transmembrane helix</keyword>
<gene>
    <name evidence="2" type="ORF">AFUS01_LOCUS11751</name>
</gene>
<comment type="caution">
    <text evidence="2">The sequence shown here is derived from an EMBL/GenBank/DDBJ whole genome shotgun (WGS) entry which is preliminary data.</text>
</comment>
<feature type="transmembrane region" description="Helical" evidence="1">
    <location>
        <begin position="35"/>
        <end position="53"/>
    </location>
</feature>
<keyword evidence="1" id="KW-0472">Membrane</keyword>
<dbReference type="AlphaFoldDB" id="A0A8J2JMT9"/>
<proteinExistence type="predicted"/>
<feature type="transmembrane region" description="Helical" evidence="1">
    <location>
        <begin position="59"/>
        <end position="80"/>
    </location>
</feature>
<reference evidence="2" key="1">
    <citation type="submission" date="2021-06" db="EMBL/GenBank/DDBJ databases">
        <authorList>
            <person name="Hodson N. C."/>
            <person name="Mongue J. A."/>
            <person name="Jaron S. K."/>
        </authorList>
    </citation>
    <scope>NUCLEOTIDE SEQUENCE</scope>
</reference>
<dbReference type="EMBL" id="CAJVCH010091028">
    <property type="protein sequence ID" value="CAG7722624.1"/>
    <property type="molecule type" value="Genomic_DNA"/>
</dbReference>
<evidence type="ECO:0000313" key="3">
    <source>
        <dbReference type="Proteomes" id="UP000708208"/>
    </source>
</evidence>
<protein>
    <submittedName>
        <fullName evidence="2">Uncharacterized protein</fullName>
    </submittedName>
</protein>
<feature type="non-terminal residue" evidence="2">
    <location>
        <position position="1"/>
    </location>
</feature>
<sequence length="156" mass="17916">TETPNQVNLERICKELALASLEIRFYNHTYAQTNYVVKMVWLFLSISGLFAGIRHWHVSLGMSASLLFIGINGIVLFNLFMGHSYKVPVKVQQLKRRILANTSTLPRHQRNYLQQVVKQIPACEIRAGRFYTLDRSTSPDFTHFVVTQVCSLLIAF</sequence>
<keyword evidence="3" id="KW-1185">Reference proteome</keyword>
<accession>A0A8J2JMT9</accession>
<organism evidence="2 3">
    <name type="scientific">Allacma fusca</name>
    <dbReference type="NCBI Taxonomy" id="39272"/>
    <lineage>
        <taxon>Eukaryota</taxon>
        <taxon>Metazoa</taxon>
        <taxon>Ecdysozoa</taxon>
        <taxon>Arthropoda</taxon>
        <taxon>Hexapoda</taxon>
        <taxon>Collembola</taxon>
        <taxon>Symphypleona</taxon>
        <taxon>Sminthuridae</taxon>
        <taxon>Allacma</taxon>
    </lineage>
</organism>
<evidence type="ECO:0000313" key="2">
    <source>
        <dbReference type="EMBL" id="CAG7722624.1"/>
    </source>
</evidence>
<keyword evidence="1" id="KW-0812">Transmembrane</keyword>